<organism evidence="9 12">
    <name type="scientific">Hydrogenophaga crassostreae</name>
    <dbReference type="NCBI Taxonomy" id="1763535"/>
    <lineage>
        <taxon>Bacteria</taxon>
        <taxon>Pseudomonadati</taxon>
        <taxon>Pseudomonadota</taxon>
        <taxon>Betaproteobacteria</taxon>
        <taxon>Burkholderiales</taxon>
        <taxon>Comamonadaceae</taxon>
        <taxon>Hydrogenophaga</taxon>
    </lineage>
</organism>
<evidence type="ECO:0000256" key="2">
    <source>
        <dbReference type="ARBA" id="ARBA00022679"/>
    </source>
</evidence>
<keyword evidence="2 9" id="KW-0808">Transferase</keyword>
<dbReference type="PANTHER" id="PTHR19136">
    <property type="entry name" value="MOLYBDENUM COFACTOR GUANYLYLTRANSFERASE"/>
    <property type="match status" value="1"/>
</dbReference>
<evidence type="ECO:0000256" key="7">
    <source>
        <dbReference type="ARBA" id="ARBA00023150"/>
    </source>
</evidence>
<dbReference type="InterPro" id="IPR029044">
    <property type="entry name" value="Nucleotide-diphossugar_trans"/>
</dbReference>
<dbReference type="EMBL" id="LVWD01000007">
    <property type="protein sequence ID" value="OAD42800.1"/>
    <property type="molecule type" value="Genomic_DNA"/>
</dbReference>
<evidence type="ECO:0000256" key="6">
    <source>
        <dbReference type="ARBA" id="ARBA00023134"/>
    </source>
</evidence>
<evidence type="ECO:0000256" key="5">
    <source>
        <dbReference type="ARBA" id="ARBA00022842"/>
    </source>
</evidence>
<dbReference type="GO" id="GO:0005525">
    <property type="term" value="F:GTP binding"/>
    <property type="evidence" value="ECO:0007669"/>
    <property type="project" value="UniProtKB-KW"/>
</dbReference>
<dbReference type="InterPro" id="IPR025877">
    <property type="entry name" value="MobA-like_NTP_Trfase"/>
</dbReference>
<evidence type="ECO:0000313" key="10">
    <source>
        <dbReference type="EMBL" id="OAD42800.1"/>
    </source>
</evidence>
<dbReference type="KEGG" id="hyl:LPB072_09895"/>
<dbReference type="STRING" id="1763535.LPB072_09895"/>
<dbReference type="Pfam" id="PF12804">
    <property type="entry name" value="NTP_transf_3"/>
    <property type="match status" value="1"/>
</dbReference>
<keyword evidence="7" id="KW-0501">Molybdenum cofactor biosynthesis</keyword>
<evidence type="ECO:0000313" key="12">
    <source>
        <dbReference type="Proteomes" id="UP000185680"/>
    </source>
</evidence>
<feature type="domain" description="MobA-like NTP transferase" evidence="8">
    <location>
        <begin position="1"/>
        <end position="150"/>
    </location>
</feature>
<evidence type="ECO:0000256" key="3">
    <source>
        <dbReference type="ARBA" id="ARBA00022723"/>
    </source>
</evidence>
<keyword evidence="5" id="KW-0460">Magnesium</keyword>
<keyword evidence="6" id="KW-0342">GTP-binding</keyword>
<protein>
    <submittedName>
        <fullName evidence="9 10">Molybdenum cofactor guanylyltransferase</fullName>
    </submittedName>
</protein>
<gene>
    <name evidence="9" type="ORF">LPB072_09895</name>
    <name evidence="10" type="ORF">LPB72_07475</name>
</gene>
<evidence type="ECO:0000313" key="11">
    <source>
        <dbReference type="Proteomes" id="UP000185657"/>
    </source>
</evidence>
<keyword evidence="9" id="KW-0548">Nucleotidyltransferase</keyword>
<proteinExistence type="predicted"/>
<evidence type="ECO:0000313" key="9">
    <source>
        <dbReference type="EMBL" id="AOW15531.1"/>
    </source>
</evidence>
<keyword evidence="1" id="KW-0963">Cytoplasm</keyword>
<dbReference type="NCBIfam" id="TIGR02665">
    <property type="entry name" value="molyb_mobA"/>
    <property type="match status" value="1"/>
</dbReference>
<dbReference type="Proteomes" id="UP000185657">
    <property type="component" value="Unassembled WGS sequence"/>
</dbReference>
<keyword evidence="4" id="KW-0547">Nucleotide-binding</keyword>
<dbReference type="AlphaFoldDB" id="A0A163CJN3"/>
<reference evidence="9 12" key="2">
    <citation type="submission" date="2016-10" db="EMBL/GenBank/DDBJ databases">
        <title>Hydorgenophaga sp. LPB0072 isolated from gastropod.</title>
        <authorList>
            <person name="Kim E."/>
            <person name="Yi H."/>
        </authorList>
    </citation>
    <scope>NUCLEOTIDE SEQUENCE [LARGE SCALE GENOMIC DNA]</scope>
    <source>
        <strain evidence="9 12">LPB0072</strain>
    </source>
</reference>
<dbReference type="CDD" id="cd02503">
    <property type="entry name" value="MobA"/>
    <property type="match status" value="1"/>
</dbReference>
<evidence type="ECO:0000256" key="1">
    <source>
        <dbReference type="ARBA" id="ARBA00022490"/>
    </source>
</evidence>
<sequence length="195" mass="21272">MGGVDKGLQTLSGVPLALHALSRLQSAKNPLIAAYAVNANRHLDVYEAWGQPVWPDTLPDQPGPLAGMLTGLRQCTTRYLMTVPCDAPRFPVDIVERLAQAFQEAAEAEIALATAPDERGILRRQPVFALMQVKLADHLEQYIRSGGRKVGQWMGLHRTVEASFNRPSDDPAAFANINTLESLRAIEARSGHVSP</sequence>
<dbReference type="Gene3D" id="3.90.550.10">
    <property type="entry name" value="Spore Coat Polysaccharide Biosynthesis Protein SpsA, Chain A"/>
    <property type="match status" value="1"/>
</dbReference>
<dbReference type="Proteomes" id="UP000185680">
    <property type="component" value="Chromosome"/>
</dbReference>
<keyword evidence="3" id="KW-0479">Metal-binding</keyword>
<dbReference type="SUPFAM" id="SSF53448">
    <property type="entry name" value="Nucleotide-diphospho-sugar transferases"/>
    <property type="match status" value="1"/>
</dbReference>
<dbReference type="GO" id="GO:1902758">
    <property type="term" value="P:bis(molybdopterin guanine dinucleotide)molybdenum biosynthetic process"/>
    <property type="evidence" value="ECO:0007669"/>
    <property type="project" value="TreeGrafter"/>
</dbReference>
<reference evidence="10 11" key="1">
    <citation type="submission" date="2016-02" db="EMBL/GenBank/DDBJ databases">
        <title>Draft genome sequence of Hydrogenophaga sp. LPB0072.</title>
        <authorList>
            <person name="Shin S.-K."/>
            <person name="Yi H."/>
        </authorList>
    </citation>
    <scope>NUCLEOTIDE SEQUENCE [LARGE SCALE GENOMIC DNA]</scope>
    <source>
        <strain evidence="10 11">LPB0072</strain>
    </source>
</reference>
<dbReference type="GO" id="GO:0046872">
    <property type="term" value="F:metal ion binding"/>
    <property type="evidence" value="ECO:0007669"/>
    <property type="project" value="UniProtKB-KW"/>
</dbReference>
<dbReference type="PANTHER" id="PTHR19136:SF81">
    <property type="entry name" value="MOLYBDENUM COFACTOR GUANYLYLTRANSFERASE"/>
    <property type="match status" value="1"/>
</dbReference>
<name>A0A163CJN3_9BURK</name>
<dbReference type="EMBL" id="CP017476">
    <property type="protein sequence ID" value="AOW15531.1"/>
    <property type="molecule type" value="Genomic_DNA"/>
</dbReference>
<accession>A0A163CJN3</accession>
<evidence type="ECO:0000256" key="4">
    <source>
        <dbReference type="ARBA" id="ARBA00022741"/>
    </source>
</evidence>
<keyword evidence="11" id="KW-1185">Reference proteome</keyword>
<dbReference type="GO" id="GO:0016779">
    <property type="term" value="F:nucleotidyltransferase activity"/>
    <property type="evidence" value="ECO:0007669"/>
    <property type="project" value="UniProtKB-KW"/>
</dbReference>
<evidence type="ECO:0000259" key="8">
    <source>
        <dbReference type="Pfam" id="PF12804"/>
    </source>
</evidence>
<dbReference type="InterPro" id="IPR013482">
    <property type="entry name" value="Molybde_CF_guanTrfase"/>
</dbReference>